<evidence type="ECO:0000313" key="2">
    <source>
        <dbReference type="RefSeq" id="XP_022103956.1"/>
    </source>
</evidence>
<dbReference type="KEGG" id="aplc:110986414"/>
<reference evidence="2" key="1">
    <citation type="submission" date="2025-08" db="UniProtKB">
        <authorList>
            <consortium name="RefSeq"/>
        </authorList>
    </citation>
    <scope>IDENTIFICATION</scope>
</reference>
<dbReference type="GeneID" id="110986414"/>
<proteinExistence type="predicted"/>
<sequence length="111" mass="13361">MPRPRRLVRDCLQRCLQTGYPFQFEQEFLDFPKWLMGDTVLLGCLQKGYPLHYEQEFLDFKNELQECLAQQSTLIMRPSTEVWEPDEVLKDETRWTFGHLTDFQNETNKVK</sequence>
<keyword evidence="1" id="KW-1185">Reference proteome</keyword>
<evidence type="ECO:0000313" key="1">
    <source>
        <dbReference type="Proteomes" id="UP000694845"/>
    </source>
</evidence>
<organism evidence="1 2">
    <name type="scientific">Acanthaster planci</name>
    <name type="common">Crown-of-thorns starfish</name>
    <dbReference type="NCBI Taxonomy" id="133434"/>
    <lineage>
        <taxon>Eukaryota</taxon>
        <taxon>Metazoa</taxon>
        <taxon>Echinodermata</taxon>
        <taxon>Eleutherozoa</taxon>
        <taxon>Asterozoa</taxon>
        <taxon>Asteroidea</taxon>
        <taxon>Valvatacea</taxon>
        <taxon>Valvatida</taxon>
        <taxon>Acanthasteridae</taxon>
        <taxon>Acanthaster</taxon>
    </lineage>
</organism>
<dbReference type="Proteomes" id="UP000694845">
    <property type="component" value="Unplaced"/>
</dbReference>
<name>A0A8B7ZKW9_ACAPL</name>
<dbReference type="AlphaFoldDB" id="A0A8B7ZKW9"/>
<protein>
    <submittedName>
        <fullName evidence="2">Uncharacterized protein LOC110986414</fullName>
    </submittedName>
</protein>
<dbReference type="RefSeq" id="XP_022103956.1">
    <property type="nucleotide sequence ID" value="XM_022248264.1"/>
</dbReference>
<accession>A0A8B7ZKW9</accession>
<gene>
    <name evidence="2" type="primary">LOC110986414</name>
</gene>